<evidence type="ECO:0000313" key="5">
    <source>
        <dbReference type="Proteomes" id="UP001652626"/>
    </source>
</evidence>
<feature type="region of interest" description="Disordered" evidence="3">
    <location>
        <begin position="90"/>
        <end position="109"/>
    </location>
</feature>
<dbReference type="SMART" id="SM00717">
    <property type="entry name" value="SANT"/>
    <property type="match status" value="1"/>
</dbReference>
<dbReference type="PANTHER" id="PTHR22929">
    <property type="entry name" value="RNA POLYMERASE III TRANSCRIPTION INITIATION FACTOR B"/>
    <property type="match status" value="1"/>
</dbReference>
<dbReference type="GO" id="GO:0005634">
    <property type="term" value="C:nucleus"/>
    <property type="evidence" value="ECO:0007669"/>
    <property type="project" value="UniProtKB-SubCell"/>
</dbReference>
<keyword evidence="2" id="KW-0175">Coiled coil</keyword>
<reference evidence="6" key="1">
    <citation type="submission" date="2025-08" db="UniProtKB">
        <authorList>
            <consortium name="RefSeq"/>
        </authorList>
    </citation>
    <scope>IDENTIFICATION</scope>
    <source>
        <tissue evidence="6">Whole body</tissue>
    </source>
</reference>
<feature type="compositionally biased region" description="Polar residues" evidence="3">
    <location>
        <begin position="332"/>
        <end position="342"/>
    </location>
</feature>
<dbReference type="OrthoDB" id="272624at2759"/>
<protein>
    <submittedName>
        <fullName evidence="6">Uncharacterized protein LOC113397298</fullName>
    </submittedName>
</protein>
<feature type="region of interest" description="Disordered" evidence="3">
    <location>
        <begin position="191"/>
        <end position="215"/>
    </location>
</feature>
<dbReference type="GeneID" id="113397298"/>
<evidence type="ECO:0000256" key="3">
    <source>
        <dbReference type="SAM" id="MobiDB-lite"/>
    </source>
</evidence>
<feature type="domain" description="Myb-like" evidence="4">
    <location>
        <begin position="488"/>
        <end position="536"/>
    </location>
</feature>
<evidence type="ECO:0000259" key="4">
    <source>
        <dbReference type="SMART" id="SM00717"/>
    </source>
</evidence>
<organism evidence="5 6">
    <name type="scientific">Vanessa tameamea</name>
    <name type="common">Kamehameha butterfly</name>
    <dbReference type="NCBI Taxonomy" id="334116"/>
    <lineage>
        <taxon>Eukaryota</taxon>
        <taxon>Metazoa</taxon>
        <taxon>Ecdysozoa</taxon>
        <taxon>Arthropoda</taxon>
        <taxon>Hexapoda</taxon>
        <taxon>Insecta</taxon>
        <taxon>Pterygota</taxon>
        <taxon>Neoptera</taxon>
        <taxon>Endopterygota</taxon>
        <taxon>Lepidoptera</taxon>
        <taxon>Glossata</taxon>
        <taxon>Ditrysia</taxon>
        <taxon>Papilionoidea</taxon>
        <taxon>Nymphalidae</taxon>
        <taxon>Nymphalinae</taxon>
        <taxon>Vanessa</taxon>
    </lineage>
</organism>
<dbReference type="PANTHER" id="PTHR22929:SF0">
    <property type="entry name" value="TRANSCRIPTION FACTOR TFIIIB COMPONENT B'' HOMOLOG"/>
    <property type="match status" value="1"/>
</dbReference>
<dbReference type="GO" id="GO:0001156">
    <property type="term" value="F:TFIIIC-class transcription factor complex binding"/>
    <property type="evidence" value="ECO:0007669"/>
    <property type="project" value="TreeGrafter"/>
</dbReference>
<dbReference type="InterPro" id="IPR001005">
    <property type="entry name" value="SANT/Myb"/>
</dbReference>
<feature type="compositionally biased region" description="Low complexity" evidence="3">
    <location>
        <begin position="763"/>
        <end position="775"/>
    </location>
</feature>
<proteinExistence type="predicted"/>
<feature type="compositionally biased region" description="Basic and acidic residues" evidence="3">
    <location>
        <begin position="351"/>
        <end position="366"/>
    </location>
</feature>
<dbReference type="InterPro" id="IPR039467">
    <property type="entry name" value="TFIIIB_B''_Myb"/>
</dbReference>
<feature type="region of interest" description="Disordered" evidence="3">
    <location>
        <begin position="256"/>
        <end position="374"/>
    </location>
</feature>
<dbReference type="AlphaFoldDB" id="A0A8B8I2S7"/>
<evidence type="ECO:0000313" key="6">
    <source>
        <dbReference type="RefSeq" id="XP_026491379.2"/>
    </source>
</evidence>
<feature type="region of interest" description="Disordered" evidence="3">
    <location>
        <begin position="763"/>
        <end position="807"/>
    </location>
</feature>
<dbReference type="Pfam" id="PF15963">
    <property type="entry name" value="Myb_DNA-bind_7"/>
    <property type="match status" value="1"/>
</dbReference>
<feature type="compositionally biased region" description="Polar residues" evidence="3">
    <location>
        <begin position="48"/>
        <end position="71"/>
    </location>
</feature>
<evidence type="ECO:0000256" key="2">
    <source>
        <dbReference type="SAM" id="Coils"/>
    </source>
</evidence>
<dbReference type="RefSeq" id="XP_026491379.2">
    <property type="nucleotide sequence ID" value="XM_026635594.2"/>
</dbReference>
<dbReference type="OMA" id="HEGAWAT"/>
<name>A0A8B8I2S7_VANTA</name>
<dbReference type="InterPro" id="IPR009057">
    <property type="entry name" value="Homeodomain-like_sf"/>
</dbReference>
<dbReference type="Proteomes" id="UP001652626">
    <property type="component" value="Chromosome 18"/>
</dbReference>
<accession>A0A8B8I2S7</accession>
<feature type="coiled-coil region" evidence="2">
    <location>
        <begin position="557"/>
        <end position="595"/>
    </location>
</feature>
<evidence type="ECO:0000256" key="1">
    <source>
        <dbReference type="ARBA" id="ARBA00004123"/>
    </source>
</evidence>
<comment type="subcellular location">
    <subcellularLocation>
        <location evidence="1">Nucleus</location>
    </subcellularLocation>
</comment>
<feature type="region of interest" description="Disordered" evidence="3">
    <location>
        <begin position="1"/>
        <end position="71"/>
    </location>
</feature>
<keyword evidence="5" id="KW-1185">Reference proteome</keyword>
<feature type="compositionally biased region" description="Basic residues" evidence="3">
    <location>
        <begin position="265"/>
        <end position="281"/>
    </location>
</feature>
<dbReference type="GO" id="GO:0000126">
    <property type="term" value="C:transcription factor TFIIIB complex"/>
    <property type="evidence" value="ECO:0007669"/>
    <property type="project" value="TreeGrafter"/>
</dbReference>
<dbReference type="SUPFAM" id="SSF46689">
    <property type="entry name" value="Homeodomain-like"/>
    <property type="match status" value="1"/>
</dbReference>
<gene>
    <name evidence="6" type="primary">LOC113397298</name>
</gene>
<sequence>MSTRRARIKAVTSLPPRRKNNEVADSKNKPPPSKEISEKVTRSPRTPKVNTTLNQEQNVTPYVKSTSDPQTISCKTTPVKLIKTPRVREKTPLHLTETNESPHKEYPSTLPTDKSLPNANLNFKSNLDNVFASPLRRDSPKRTFASPIVPSPKIKSVDLQKITTPKKNIPTPVAQKITENNELQIADSVVSNISHNSRSKKKHGSEVNPPGIDENLNEEAMDGIVPLQPANILHKPIDLLKNEIISENAEVLFDPIVPLPSPSKVRPKLRPAPRLGPHRRNSVQGSASESEDESRRNLLASSTSRQRHDSHTSHSTHQSLSNRDINRVRNDSVCSSVSQVMTQPPPPGSPLKEKQNNKAKRQETSRRMTTMRRRRENVKRDALTMYDLIFYNPTSNPIVPDEDEINIKEANVKEEIERTKKTEVIVPEPQKDKPAPVPQIKLGPKGEIILDEESLVINQTNSGRAVSSVVHEGAWGSSNGYKYKRGPRTAEWSAAETVRFYRALAAIGTDFTLMAPLFPDRTRKELKLKFKKEEKLNGAQVDKALRAKVPWDVMKLRDEFKEERVAAIKRAERERERVQGEKRAERERLKAARELRVRQSKGAKALESTMLPGNTGRHNHAITAEDIIERAKYTPLNRKLDAPDTDETPSKLNLATLTPLSKANKTQDIPTSETENMATISKLNTPNLQVKTPEIINGVPQLIPSNIETGSLVVLTVNDPTSTAKKMFQTYIAHGAGQLTPIALPSTLLNSVVGYMAKNTSLSSPQILSPSSVASHDSRTSNTPSGITVLPSPTKKQRHNSFTITQL</sequence>
<feature type="compositionally biased region" description="Basic and acidic residues" evidence="3">
    <location>
        <begin position="19"/>
        <end position="28"/>
    </location>
</feature>
<dbReference type="GO" id="GO:0070898">
    <property type="term" value="P:RNA polymerase III preinitiation complex assembly"/>
    <property type="evidence" value="ECO:0007669"/>
    <property type="project" value="TreeGrafter"/>
</dbReference>